<evidence type="ECO:0000256" key="10">
    <source>
        <dbReference type="ARBA" id="ARBA00035449"/>
    </source>
</evidence>
<dbReference type="Pfam" id="PF10164">
    <property type="entry name" value="BRI3"/>
    <property type="match status" value="1"/>
</dbReference>
<dbReference type="GO" id="GO:0048471">
    <property type="term" value="C:perinuclear region of cytoplasm"/>
    <property type="evidence" value="ECO:0007669"/>
    <property type="project" value="UniProtKB-SubCell"/>
</dbReference>
<sequence length="296" mass="31608">TLQAPAARFPNHSRAKAGVGASPVAAFPRNGSGAPPTVQERARAQPLPPSPRVSGQTQPPQEEAPLPSAAPRPVQSDRGGRRTAGTRRCTHLGRRRAAGSRRLPLGGRETSPALPRGPAERAGRKRRPGPRPLAGFAVTRRPGAHDWLRRVASRPLPGSRRSACCWRLVGRAFRALPGAKRTRSPPAAPTRTALRRDPARRSPGPGAPTPSDLPAGAGGIPTHHPRVYNIHSRNVTRYPANSIVVVGGCPVCRVGVLEDSFTFLGIFLAIVLFPFGFICCFALRKRRCPNCGANFT</sequence>
<evidence type="ECO:0000256" key="1">
    <source>
        <dbReference type="ARBA" id="ARBA00004155"/>
    </source>
</evidence>
<keyword evidence="15" id="KW-1185">Reference proteome</keyword>
<dbReference type="GeneTree" id="ENSGT00510000048486"/>
<keyword evidence="6 13" id="KW-1133">Transmembrane helix</keyword>
<feature type="region of interest" description="Disordered" evidence="12">
    <location>
        <begin position="177"/>
        <end position="218"/>
    </location>
</feature>
<evidence type="ECO:0000256" key="2">
    <source>
        <dbReference type="ARBA" id="ARBA00004556"/>
    </source>
</evidence>
<evidence type="ECO:0000256" key="3">
    <source>
        <dbReference type="ARBA" id="ARBA00008090"/>
    </source>
</evidence>
<feature type="region of interest" description="Disordered" evidence="12">
    <location>
        <begin position="1"/>
        <end position="138"/>
    </location>
</feature>
<reference evidence="14" key="2">
    <citation type="submission" date="2025-08" db="UniProtKB">
        <authorList>
            <consortium name="Ensembl"/>
        </authorList>
    </citation>
    <scope>IDENTIFICATION</scope>
    <source>
        <strain evidence="14">Thoroughbred</strain>
    </source>
</reference>
<keyword evidence="8" id="KW-0458">Lysosome</keyword>
<dbReference type="Ensembl" id="ENSECAT00000138227.1">
    <property type="protein sequence ID" value="ENSECAP00000058208.1"/>
    <property type="gene ID" value="ENSECAG00000031100.3"/>
</dbReference>
<evidence type="ECO:0000256" key="12">
    <source>
        <dbReference type="SAM" id="MobiDB-lite"/>
    </source>
</evidence>
<dbReference type="Proteomes" id="UP000002281">
    <property type="component" value="Chromosome 13"/>
</dbReference>
<dbReference type="PANTHER" id="PTHR13551:SF1">
    <property type="entry name" value="MEMBRANE PROTEIN BRI3"/>
    <property type="match status" value="1"/>
</dbReference>
<evidence type="ECO:0000256" key="6">
    <source>
        <dbReference type="ARBA" id="ARBA00022989"/>
    </source>
</evidence>
<keyword evidence="5 13" id="KW-0812">Transmembrane</keyword>
<evidence type="ECO:0000256" key="5">
    <source>
        <dbReference type="ARBA" id="ARBA00022692"/>
    </source>
</evidence>
<dbReference type="AlphaFoldDB" id="A0A9L0R2A7"/>
<feature type="compositionally biased region" description="Basic residues" evidence="12">
    <location>
        <begin position="84"/>
        <end position="99"/>
    </location>
</feature>
<dbReference type="PANTHER" id="PTHR13551">
    <property type="entry name" value="BRAIN PROTEIN I3"/>
    <property type="match status" value="1"/>
</dbReference>
<comment type="similarity">
    <text evidence="3">Belongs to the BRI3 family.</text>
</comment>
<keyword evidence="4" id="KW-0963">Cytoplasm</keyword>
<protein>
    <recommendedName>
        <fullName evidence="9">Membrane protein BRI3</fullName>
    </recommendedName>
    <alternativeName>
        <fullName evidence="10">Brain protein I3</fullName>
    </alternativeName>
</protein>
<comment type="subunit">
    <text evidence="11">Interacts with BRI3BP. Interacts with MGAT1 and IFITM3.</text>
</comment>
<evidence type="ECO:0000313" key="15">
    <source>
        <dbReference type="Proteomes" id="UP000002281"/>
    </source>
</evidence>
<keyword evidence="7 13" id="KW-0472">Membrane</keyword>
<feature type="transmembrane region" description="Helical" evidence="13">
    <location>
        <begin position="261"/>
        <end position="283"/>
    </location>
</feature>
<organism evidence="14 15">
    <name type="scientific">Equus caballus</name>
    <name type="common">Horse</name>
    <dbReference type="NCBI Taxonomy" id="9796"/>
    <lineage>
        <taxon>Eukaryota</taxon>
        <taxon>Metazoa</taxon>
        <taxon>Chordata</taxon>
        <taxon>Craniata</taxon>
        <taxon>Vertebrata</taxon>
        <taxon>Euteleostomi</taxon>
        <taxon>Mammalia</taxon>
        <taxon>Eutheria</taxon>
        <taxon>Laurasiatheria</taxon>
        <taxon>Perissodactyla</taxon>
        <taxon>Equidae</taxon>
        <taxon>Equus</taxon>
    </lineage>
</organism>
<dbReference type="GO" id="GO:0005765">
    <property type="term" value="C:lysosomal membrane"/>
    <property type="evidence" value="ECO:0007669"/>
    <property type="project" value="UniProtKB-SubCell"/>
</dbReference>
<evidence type="ECO:0000256" key="4">
    <source>
        <dbReference type="ARBA" id="ARBA00022490"/>
    </source>
</evidence>
<evidence type="ECO:0000256" key="13">
    <source>
        <dbReference type="SAM" id="Phobius"/>
    </source>
</evidence>
<proteinExistence type="inferred from homology"/>
<reference evidence="14" key="3">
    <citation type="submission" date="2025-09" db="UniProtKB">
        <authorList>
            <consortium name="Ensembl"/>
        </authorList>
    </citation>
    <scope>IDENTIFICATION</scope>
    <source>
        <strain evidence="14">Thoroughbred</strain>
    </source>
</reference>
<gene>
    <name evidence="14" type="primary">BRI3</name>
</gene>
<comment type="subcellular location">
    <subcellularLocation>
        <location evidence="2">Cytoplasm</location>
        <location evidence="2">Perinuclear region</location>
    </subcellularLocation>
    <subcellularLocation>
        <location evidence="1">Lysosome membrane</location>
        <topology evidence="1">Multi-pass membrane protein</topology>
    </subcellularLocation>
</comment>
<evidence type="ECO:0000256" key="11">
    <source>
        <dbReference type="ARBA" id="ARBA00046593"/>
    </source>
</evidence>
<dbReference type="InterPro" id="IPR019317">
    <property type="entry name" value="BRI3"/>
</dbReference>
<evidence type="ECO:0000256" key="7">
    <source>
        <dbReference type="ARBA" id="ARBA00023136"/>
    </source>
</evidence>
<name>A0A9L0R2A7_HORSE</name>
<evidence type="ECO:0000313" key="14">
    <source>
        <dbReference type="Ensembl" id="ENSECAP00000058208.1"/>
    </source>
</evidence>
<accession>A0A9L0R2A7</accession>
<reference evidence="14 15" key="1">
    <citation type="journal article" date="2009" name="Science">
        <title>Genome sequence, comparative analysis, and population genetics of the domestic horse.</title>
        <authorList>
            <consortium name="Broad Institute Genome Sequencing Platform"/>
            <consortium name="Broad Institute Whole Genome Assembly Team"/>
            <person name="Wade C.M."/>
            <person name="Giulotto E."/>
            <person name="Sigurdsson S."/>
            <person name="Zoli M."/>
            <person name="Gnerre S."/>
            <person name="Imsland F."/>
            <person name="Lear T.L."/>
            <person name="Adelson D.L."/>
            <person name="Bailey E."/>
            <person name="Bellone R.R."/>
            <person name="Bloecker H."/>
            <person name="Distl O."/>
            <person name="Edgar R.C."/>
            <person name="Garber M."/>
            <person name="Leeb T."/>
            <person name="Mauceli E."/>
            <person name="MacLeod J.N."/>
            <person name="Penedo M.C.T."/>
            <person name="Raison J.M."/>
            <person name="Sharpe T."/>
            <person name="Vogel J."/>
            <person name="Andersson L."/>
            <person name="Antczak D.F."/>
            <person name="Biagi T."/>
            <person name="Binns M.M."/>
            <person name="Chowdhary B.P."/>
            <person name="Coleman S.J."/>
            <person name="Della Valle G."/>
            <person name="Fryc S."/>
            <person name="Guerin G."/>
            <person name="Hasegawa T."/>
            <person name="Hill E.W."/>
            <person name="Jurka J."/>
            <person name="Kiialainen A."/>
            <person name="Lindgren G."/>
            <person name="Liu J."/>
            <person name="Magnani E."/>
            <person name="Mickelson J.R."/>
            <person name="Murray J."/>
            <person name="Nergadze S.G."/>
            <person name="Onofrio R."/>
            <person name="Pedroni S."/>
            <person name="Piras M.F."/>
            <person name="Raudsepp T."/>
            <person name="Rocchi M."/>
            <person name="Roeed K.H."/>
            <person name="Ryder O.A."/>
            <person name="Searle S."/>
            <person name="Skow L."/>
            <person name="Swinburne J.E."/>
            <person name="Syvaenen A.C."/>
            <person name="Tozaki T."/>
            <person name="Valberg S.J."/>
            <person name="Vaudin M."/>
            <person name="White J.R."/>
            <person name="Zody M.C."/>
            <person name="Lander E.S."/>
            <person name="Lindblad-Toh K."/>
        </authorList>
    </citation>
    <scope>NUCLEOTIDE SEQUENCE [LARGE SCALE GENOMIC DNA]</scope>
    <source>
        <strain evidence="14 15">Thoroughbred</strain>
    </source>
</reference>
<evidence type="ECO:0000256" key="8">
    <source>
        <dbReference type="ARBA" id="ARBA00023228"/>
    </source>
</evidence>
<evidence type="ECO:0000256" key="9">
    <source>
        <dbReference type="ARBA" id="ARBA00035284"/>
    </source>
</evidence>